<accession>A0A1H3N3C8</accession>
<feature type="region of interest" description="Disordered" evidence="4">
    <location>
        <begin position="208"/>
        <end position="268"/>
    </location>
</feature>
<dbReference type="InterPro" id="IPR000914">
    <property type="entry name" value="SBP_5_dom"/>
</dbReference>
<dbReference type="InterPro" id="IPR039424">
    <property type="entry name" value="SBP_5"/>
</dbReference>
<evidence type="ECO:0000256" key="2">
    <source>
        <dbReference type="ARBA" id="ARBA00022448"/>
    </source>
</evidence>
<dbReference type="PROSITE" id="PS51318">
    <property type="entry name" value="TAT"/>
    <property type="match status" value="1"/>
</dbReference>
<dbReference type="Gene3D" id="3.40.190.10">
    <property type="entry name" value="Periplasmic binding protein-like II"/>
    <property type="match status" value="1"/>
</dbReference>
<feature type="compositionally biased region" description="Low complexity" evidence="4">
    <location>
        <begin position="208"/>
        <end position="217"/>
    </location>
</feature>
<proteinExistence type="inferred from homology"/>
<dbReference type="RefSeq" id="WP_092734630.1">
    <property type="nucleotide sequence ID" value="NZ_FNPC01000011.1"/>
</dbReference>
<gene>
    <name evidence="6" type="ORF">SAMN05216564_11150</name>
</gene>
<dbReference type="PANTHER" id="PTHR30290:SF9">
    <property type="entry name" value="OLIGOPEPTIDE-BINDING PROTEIN APPA"/>
    <property type="match status" value="1"/>
</dbReference>
<evidence type="ECO:0000313" key="7">
    <source>
        <dbReference type="Proteomes" id="UP000199079"/>
    </source>
</evidence>
<evidence type="ECO:0000259" key="5">
    <source>
        <dbReference type="Pfam" id="PF00496"/>
    </source>
</evidence>
<keyword evidence="2" id="KW-0813">Transport</keyword>
<dbReference type="AlphaFoldDB" id="A0A1H3N3C8"/>
<evidence type="ECO:0000256" key="1">
    <source>
        <dbReference type="ARBA" id="ARBA00005695"/>
    </source>
</evidence>
<dbReference type="GO" id="GO:1904680">
    <property type="term" value="F:peptide transmembrane transporter activity"/>
    <property type="evidence" value="ECO:0007669"/>
    <property type="project" value="TreeGrafter"/>
</dbReference>
<comment type="similarity">
    <text evidence="1">Belongs to the bacterial solute-binding protein 5 family.</text>
</comment>
<dbReference type="InterPro" id="IPR006311">
    <property type="entry name" value="TAT_signal"/>
</dbReference>
<evidence type="ECO:0000313" key="6">
    <source>
        <dbReference type="EMBL" id="SDY83437.1"/>
    </source>
</evidence>
<keyword evidence="7" id="KW-1185">Reference proteome</keyword>
<dbReference type="PANTHER" id="PTHR30290">
    <property type="entry name" value="PERIPLASMIC BINDING COMPONENT OF ABC TRANSPORTER"/>
    <property type="match status" value="1"/>
</dbReference>
<dbReference type="GO" id="GO:0015833">
    <property type="term" value="P:peptide transport"/>
    <property type="evidence" value="ECO:0007669"/>
    <property type="project" value="TreeGrafter"/>
</dbReference>
<feature type="compositionally biased region" description="Acidic residues" evidence="4">
    <location>
        <begin position="222"/>
        <end position="255"/>
    </location>
</feature>
<dbReference type="EMBL" id="FNPC01000011">
    <property type="protein sequence ID" value="SDY83437.1"/>
    <property type="molecule type" value="Genomic_DNA"/>
</dbReference>
<sequence length="642" mass="70463">MGSRPTRRQVLAATAATAASGSVSGCLGAEKNVAGRDQPSRMTLTITTLPADSDPHAIRIVRHLAEHLEAVGIEPRIRTVDDAGLYREILINHDFDAYVGQFPSADPIDPDALYSLLHSSFVAEPGWQNPFGLTDPAIDDLLDRQRRADREDRRRAVTELQDAVARRQPFTVVAFPDMLTAVHDDRFIGWERTRPATSEGLLELDANAAAGTATGDGSPNEEPTDGEDRDEEPTDDEGRDGEPTDEEPANDEDRDGDSTNERRLRLVTTDSRITTNRNPIAPEHRRYGTFTGLVYDPLVRAIDGEEVPWLARRVVRVDDRTVRIDMREAVWHDGEPVTADDAAFTYAFLADTSLGEAETPIPSPRFRGRSTLVDSATAVGERTLEIRFTDAAAATQRRALTVPILPEHVWRSRTGLVDIPVGISINEMTTEAQVWENPDPVGSGPLRFREAEADERVVLERNPAHPIATRPESFPEPVRGKPAFETLELRVVPSDVAAVQQVGDGLADASTSNLGPDAVPRIGREAAARLVSRRSGAFYHVGYNTRRVPLSNPYFRRVIARLLDKTELVRSAFQGYARPAASPLALSGSWLADELRWTDGDPATPFFGTDGELDAAAAREALREIGYRYDEDGALLVPDAAE</sequence>
<reference evidence="7" key="1">
    <citation type="submission" date="2016-10" db="EMBL/GenBank/DDBJ databases">
        <authorList>
            <person name="Varghese N."/>
            <person name="Submissions S."/>
        </authorList>
    </citation>
    <scope>NUCLEOTIDE SEQUENCE [LARGE SCALE GENOMIC DNA]</scope>
    <source>
        <strain evidence="7">DC30,IBRC 10041,KCTC 4046</strain>
    </source>
</reference>
<evidence type="ECO:0000256" key="4">
    <source>
        <dbReference type="SAM" id="MobiDB-lite"/>
    </source>
</evidence>
<evidence type="ECO:0000256" key="3">
    <source>
        <dbReference type="ARBA" id="ARBA00022729"/>
    </source>
</evidence>
<protein>
    <submittedName>
        <fullName evidence="6">Peptide/nickel transport system substrate-binding protein</fullName>
    </submittedName>
</protein>
<dbReference type="SUPFAM" id="SSF53850">
    <property type="entry name" value="Periplasmic binding protein-like II"/>
    <property type="match status" value="2"/>
</dbReference>
<dbReference type="Gene3D" id="3.10.105.10">
    <property type="entry name" value="Dipeptide-binding Protein, Domain 3"/>
    <property type="match status" value="2"/>
</dbReference>
<organism evidence="6 7">
    <name type="scientific">Halopenitus persicus</name>
    <dbReference type="NCBI Taxonomy" id="1048396"/>
    <lineage>
        <taxon>Archaea</taxon>
        <taxon>Methanobacteriati</taxon>
        <taxon>Methanobacteriota</taxon>
        <taxon>Stenosarchaea group</taxon>
        <taxon>Halobacteria</taxon>
        <taxon>Halobacteriales</taxon>
        <taxon>Haloferacaceae</taxon>
        <taxon>Halopenitus</taxon>
    </lineage>
</organism>
<feature type="domain" description="Solute-binding protein family 5" evidence="5">
    <location>
        <begin position="307"/>
        <end position="633"/>
    </location>
</feature>
<dbReference type="Pfam" id="PF00496">
    <property type="entry name" value="SBP_bac_5"/>
    <property type="match status" value="1"/>
</dbReference>
<keyword evidence="3" id="KW-0732">Signal</keyword>
<name>A0A1H3N3C8_9EURY</name>
<dbReference type="Proteomes" id="UP000199079">
    <property type="component" value="Unassembled WGS sequence"/>
</dbReference>
<dbReference type="OrthoDB" id="233597at2157"/>
<dbReference type="PROSITE" id="PS51257">
    <property type="entry name" value="PROKAR_LIPOPROTEIN"/>
    <property type="match status" value="1"/>
</dbReference>